<evidence type="ECO:0000313" key="2">
    <source>
        <dbReference type="Proteomes" id="UP000789920"/>
    </source>
</evidence>
<keyword evidence="2" id="KW-1185">Reference proteome</keyword>
<protein>
    <submittedName>
        <fullName evidence="1">5236_t:CDS:1</fullName>
    </submittedName>
</protein>
<dbReference type="Proteomes" id="UP000789920">
    <property type="component" value="Unassembled WGS sequence"/>
</dbReference>
<evidence type="ECO:0000313" key="1">
    <source>
        <dbReference type="EMBL" id="CAG8843555.1"/>
    </source>
</evidence>
<gene>
    <name evidence="1" type="ORF">RPERSI_LOCUS32817</name>
</gene>
<sequence length="81" mass="10124">MDFIHETKKSIFKDYSTKKTLKRKCVEAKKQRKNKYKELYEKYKKLYLKEKKQNEEYVSLLNDVRDYFGKSWYTFLNDCEE</sequence>
<accession>A0ACA9SLU8</accession>
<feature type="non-terminal residue" evidence="1">
    <location>
        <position position="81"/>
    </location>
</feature>
<comment type="caution">
    <text evidence="1">The sequence shown here is derived from an EMBL/GenBank/DDBJ whole genome shotgun (WGS) entry which is preliminary data.</text>
</comment>
<reference evidence="1" key="1">
    <citation type="submission" date="2021-06" db="EMBL/GenBank/DDBJ databases">
        <authorList>
            <person name="Kallberg Y."/>
            <person name="Tangrot J."/>
            <person name="Rosling A."/>
        </authorList>
    </citation>
    <scope>NUCLEOTIDE SEQUENCE</scope>
    <source>
        <strain evidence="1">MA461A</strain>
    </source>
</reference>
<proteinExistence type="predicted"/>
<organism evidence="1 2">
    <name type="scientific">Racocetra persica</name>
    <dbReference type="NCBI Taxonomy" id="160502"/>
    <lineage>
        <taxon>Eukaryota</taxon>
        <taxon>Fungi</taxon>
        <taxon>Fungi incertae sedis</taxon>
        <taxon>Mucoromycota</taxon>
        <taxon>Glomeromycotina</taxon>
        <taxon>Glomeromycetes</taxon>
        <taxon>Diversisporales</taxon>
        <taxon>Gigasporaceae</taxon>
        <taxon>Racocetra</taxon>
    </lineage>
</organism>
<name>A0ACA9SLU8_9GLOM</name>
<dbReference type="EMBL" id="CAJVQC010138844">
    <property type="protein sequence ID" value="CAG8843555.1"/>
    <property type="molecule type" value="Genomic_DNA"/>
</dbReference>